<dbReference type="Pfam" id="PF01118">
    <property type="entry name" value="Semialdhyde_dh"/>
    <property type="match status" value="1"/>
</dbReference>
<keyword evidence="2" id="KW-0055">Arginine biosynthesis</keyword>
<feature type="active site" evidence="6">
    <location>
        <position position="114"/>
    </location>
</feature>
<dbReference type="GO" id="GO:0006526">
    <property type="term" value="P:L-arginine biosynthetic process"/>
    <property type="evidence" value="ECO:0007669"/>
    <property type="project" value="UniProtKB-KW"/>
</dbReference>
<dbReference type="EMBL" id="WTYU01000001">
    <property type="protein sequence ID" value="MXP13458.1"/>
    <property type="molecule type" value="Genomic_DNA"/>
</dbReference>
<dbReference type="Pfam" id="PF22698">
    <property type="entry name" value="Semialdhyde_dhC_1"/>
    <property type="match status" value="1"/>
</dbReference>
<keyword evidence="9" id="KW-1185">Reference proteome</keyword>
<dbReference type="InterPro" id="IPR023013">
    <property type="entry name" value="AGPR_AS"/>
</dbReference>
<keyword evidence="3" id="KW-0028">Amino-acid biosynthesis</keyword>
<dbReference type="SUPFAM" id="SSF55347">
    <property type="entry name" value="Glyceraldehyde-3-phosphate dehydrogenase-like, C-terminal domain"/>
    <property type="match status" value="1"/>
</dbReference>
<keyword evidence="1" id="KW-0963">Cytoplasm</keyword>
<evidence type="ECO:0000256" key="5">
    <source>
        <dbReference type="ARBA" id="ARBA00023002"/>
    </source>
</evidence>
<keyword evidence="5 8" id="KW-0560">Oxidoreductase</keyword>
<dbReference type="Gene3D" id="3.30.360.10">
    <property type="entry name" value="Dihydrodipicolinate Reductase, domain 2"/>
    <property type="match status" value="1"/>
</dbReference>
<dbReference type="InterPro" id="IPR000534">
    <property type="entry name" value="Semialdehyde_DH_NAD-bd"/>
</dbReference>
<feature type="domain" description="Semialdehyde dehydrogenase NAD-binding" evidence="7">
    <location>
        <begin position="4"/>
        <end position="105"/>
    </location>
</feature>
<dbReference type="GO" id="GO:0005737">
    <property type="term" value="C:cytoplasm"/>
    <property type="evidence" value="ECO:0007669"/>
    <property type="project" value="InterPro"/>
</dbReference>
<evidence type="ECO:0000256" key="2">
    <source>
        <dbReference type="ARBA" id="ARBA00022571"/>
    </source>
</evidence>
<sequence length="317" mass="33389">MTTSVFIDGGAGTTGLEIRTRLADRAEFSLITLPDDQRKDPAARRDAINDCDVAILCLPDDAARDAAAMIANDRTCVIDASTAHRVMDGWTYGFPELVGRDAVARAKRISNPGCYPTGFLALIAPLVKAGLLPAGWAYSVNAVSGYSGGGNALIDRFLEDPNIAWRGYGLGLGHKHLAEMQHYAGLDHAPVFSPAVVDAHRGMMVDVPLPLGVMQQVSGNMAANADDLRDCLTEFYARSPIVSIAPADHPPAELLLHKDAAPWDGLQLFVFGNGETGPNAQARLIARLDNLGKGASGAAVQSLNLLSGLPEAAGLAL</sequence>
<evidence type="ECO:0000313" key="8">
    <source>
        <dbReference type="EMBL" id="MXP13458.1"/>
    </source>
</evidence>
<gene>
    <name evidence="8" type="primary">argC</name>
    <name evidence="8" type="ORF">GRI44_01645</name>
</gene>
<dbReference type="PROSITE" id="PS01224">
    <property type="entry name" value="ARGC"/>
    <property type="match status" value="1"/>
</dbReference>
<protein>
    <submittedName>
        <fullName evidence="8">N-acetyl-gamma-glutamyl-phosphate reductase</fullName>
        <ecNumber evidence="8">1.2.1.38</ecNumber>
    </submittedName>
</protein>
<dbReference type="AlphaFoldDB" id="A0A6L7GEE7"/>
<evidence type="ECO:0000256" key="3">
    <source>
        <dbReference type="ARBA" id="ARBA00022605"/>
    </source>
</evidence>
<evidence type="ECO:0000256" key="4">
    <source>
        <dbReference type="ARBA" id="ARBA00022857"/>
    </source>
</evidence>
<evidence type="ECO:0000313" key="9">
    <source>
        <dbReference type="Proteomes" id="UP000473531"/>
    </source>
</evidence>
<dbReference type="InterPro" id="IPR010136">
    <property type="entry name" value="AGPR_type-2"/>
</dbReference>
<dbReference type="SMART" id="SM00859">
    <property type="entry name" value="Semialdhyde_dh"/>
    <property type="match status" value="1"/>
</dbReference>
<dbReference type="InterPro" id="IPR058924">
    <property type="entry name" value="AGPR_dimerisation_dom"/>
</dbReference>
<evidence type="ECO:0000256" key="1">
    <source>
        <dbReference type="ARBA" id="ARBA00022490"/>
    </source>
</evidence>
<dbReference type="SUPFAM" id="SSF51735">
    <property type="entry name" value="NAD(P)-binding Rossmann-fold domains"/>
    <property type="match status" value="1"/>
</dbReference>
<dbReference type="InterPro" id="IPR050085">
    <property type="entry name" value="AGPR"/>
</dbReference>
<dbReference type="RefSeq" id="WP_160599652.1">
    <property type="nucleotide sequence ID" value="NZ_WTYU01000001.1"/>
</dbReference>
<dbReference type="NCBIfam" id="TIGR01851">
    <property type="entry name" value="argC_other"/>
    <property type="match status" value="1"/>
</dbReference>
<evidence type="ECO:0000259" key="7">
    <source>
        <dbReference type="SMART" id="SM00859"/>
    </source>
</evidence>
<evidence type="ECO:0000256" key="6">
    <source>
        <dbReference type="PROSITE-ProRule" id="PRU10010"/>
    </source>
</evidence>
<organism evidence="8 9">
    <name type="scientific">Allopontixanthobacter confluentis</name>
    <dbReference type="NCBI Taxonomy" id="1849021"/>
    <lineage>
        <taxon>Bacteria</taxon>
        <taxon>Pseudomonadati</taxon>
        <taxon>Pseudomonadota</taxon>
        <taxon>Alphaproteobacteria</taxon>
        <taxon>Sphingomonadales</taxon>
        <taxon>Erythrobacteraceae</taxon>
        <taxon>Allopontixanthobacter</taxon>
    </lineage>
</organism>
<dbReference type="GO" id="GO:0051287">
    <property type="term" value="F:NAD binding"/>
    <property type="evidence" value="ECO:0007669"/>
    <property type="project" value="InterPro"/>
</dbReference>
<dbReference type="Proteomes" id="UP000473531">
    <property type="component" value="Unassembled WGS sequence"/>
</dbReference>
<dbReference type="PANTHER" id="PTHR32338">
    <property type="entry name" value="N-ACETYL-GAMMA-GLUTAMYL-PHOSPHATE REDUCTASE, CHLOROPLASTIC-RELATED-RELATED"/>
    <property type="match status" value="1"/>
</dbReference>
<dbReference type="CDD" id="cd23935">
    <property type="entry name" value="AGPR_2_C"/>
    <property type="match status" value="1"/>
</dbReference>
<comment type="caution">
    <text evidence="8">The sequence shown here is derived from an EMBL/GenBank/DDBJ whole genome shotgun (WGS) entry which is preliminary data.</text>
</comment>
<reference evidence="8 9" key="1">
    <citation type="submission" date="2019-12" db="EMBL/GenBank/DDBJ databases">
        <title>Genomic-based taxomic classification of the family Erythrobacteraceae.</title>
        <authorList>
            <person name="Xu L."/>
        </authorList>
    </citation>
    <scope>NUCLEOTIDE SEQUENCE [LARGE SCALE GENOMIC DNA]</scope>
    <source>
        <strain evidence="8 9">KCTC 52259</strain>
    </source>
</reference>
<accession>A0A6L7GEE7</accession>
<proteinExistence type="predicted"/>
<keyword evidence="4" id="KW-0521">NADP</keyword>
<dbReference type="InterPro" id="IPR036291">
    <property type="entry name" value="NAD(P)-bd_dom_sf"/>
</dbReference>
<dbReference type="OrthoDB" id="9801289at2"/>
<dbReference type="GO" id="GO:0003942">
    <property type="term" value="F:N-acetyl-gamma-glutamyl-phosphate reductase activity"/>
    <property type="evidence" value="ECO:0007669"/>
    <property type="project" value="UniProtKB-EC"/>
</dbReference>
<dbReference type="Gene3D" id="3.40.50.720">
    <property type="entry name" value="NAD(P)-binding Rossmann-like Domain"/>
    <property type="match status" value="1"/>
</dbReference>
<name>A0A6L7GEE7_9SPHN</name>
<dbReference type="EC" id="1.2.1.38" evidence="8"/>
<dbReference type="PANTHER" id="PTHR32338:SF10">
    <property type="entry name" value="N-ACETYL-GAMMA-GLUTAMYL-PHOSPHATE REDUCTASE, CHLOROPLASTIC-RELATED"/>
    <property type="match status" value="1"/>
</dbReference>